<dbReference type="PANTHER" id="PTHR38530">
    <property type="entry name" value="OS06G0468300 PROTEIN"/>
    <property type="match status" value="1"/>
</dbReference>
<comment type="caution">
    <text evidence="2">The sequence shown here is derived from an EMBL/GenBank/DDBJ whole genome shotgun (WGS) entry which is preliminary data.</text>
</comment>
<feature type="region of interest" description="Disordered" evidence="1">
    <location>
        <begin position="1"/>
        <end position="58"/>
    </location>
</feature>
<dbReference type="Proteomes" id="UP001632038">
    <property type="component" value="Unassembled WGS sequence"/>
</dbReference>
<evidence type="ECO:0000256" key="1">
    <source>
        <dbReference type="SAM" id="MobiDB-lite"/>
    </source>
</evidence>
<evidence type="ECO:0000313" key="2">
    <source>
        <dbReference type="EMBL" id="KAL3635298.1"/>
    </source>
</evidence>
<keyword evidence="3" id="KW-1185">Reference proteome</keyword>
<accession>A0ABD3CZZ4</accession>
<dbReference type="CDD" id="cd15489">
    <property type="entry name" value="PHD_SF"/>
    <property type="match status" value="1"/>
</dbReference>
<feature type="compositionally biased region" description="Low complexity" evidence="1">
    <location>
        <begin position="33"/>
        <end position="45"/>
    </location>
</feature>
<dbReference type="EMBL" id="JAVIJP010000027">
    <property type="protein sequence ID" value="KAL3635298.1"/>
    <property type="molecule type" value="Genomic_DNA"/>
</dbReference>
<proteinExistence type="predicted"/>
<sequence>MAPTSSTPPSSNKLLITDLNPKYRPKPCPQTAPPNSTSSSSTVAAAPPPEKKTRDQPNFSDCHCCGGRINNTNPKDRLQPLDSVWRIVLLCRGCRRNVRSGQTCPYCFRGTGNSGDFLICSVCERKIHRDCVRNYGNCTPWCYLGVGSEGFRVCVDCWVPELLKNSIRVSGRSENKGGLKENVAKSKAMVDMDSPNAENLNCGDSTEVVDDAEVAIQLHRAMNSSPRITRIKSLVKTPIDLDISNVRDWNGLSYMGSRFGKIHAEGKSFATCTDIDSTGLNLGVQCYKRDKTRKIWQLIEDVATKTRSSIHSGLVNVDGGQELLSYQRRRFKRKQFQVNGPVGGSEESSSLDNRGVACELECSRVDDAEAILDRYHLKYEKRHAGTKPKLGFLHFISHSSQINSEVGFDKDGPRYHLKYAKRDTCTKRESSFVRYTALLRENQASAPVLNNSAVGVESDGKLISQIGTVNPDLDRYCYKYTKRVKSSKSCSVPVLKGIDASAAGLNTNCSGESRTLSNVTFDSFTLDPSK</sequence>
<organism evidence="2 3">
    <name type="scientific">Castilleja foliolosa</name>
    <dbReference type="NCBI Taxonomy" id="1961234"/>
    <lineage>
        <taxon>Eukaryota</taxon>
        <taxon>Viridiplantae</taxon>
        <taxon>Streptophyta</taxon>
        <taxon>Embryophyta</taxon>
        <taxon>Tracheophyta</taxon>
        <taxon>Spermatophyta</taxon>
        <taxon>Magnoliopsida</taxon>
        <taxon>eudicotyledons</taxon>
        <taxon>Gunneridae</taxon>
        <taxon>Pentapetalae</taxon>
        <taxon>asterids</taxon>
        <taxon>lamiids</taxon>
        <taxon>Lamiales</taxon>
        <taxon>Orobanchaceae</taxon>
        <taxon>Pedicularideae</taxon>
        <taxon>Castillejinae</taxon>
        <taxon>Castilleja</taxon>
    </lineage>
</organism>
<protein>
    <recommendedName>
        <fullName evidence="4">PHD-type domain-containing protein</fullName>
    </recommendedName>
</protein>
<evidence type="ECO:0000313" key="3">
    <source>
        <dbReference type="Proteomes" id="UP001632038"/>
    </source>
</evidence>
<name>A0ABD3CZZ4_9LAMI</name>
<dbReference type="AlphaFoldDB" id="A0ABD3CZZ4"/>
<feature type="compositionally biased region" description="Polar residues" evidence="1">
    <location>
        <begin position="1"/>
        <end position="14"/>
    </location>
</feature>
<gene>
    <name evidence="2" type="ORF">CASFOL_019845</name>
</gene>
<evidence type="ECO:0008006" key="4">
    <source>
        <dbReference type="Google" id="ProtNLM"/>
    </source>
</evidence>
<reference evidence="3" key="1">
    <citation type="journal article" date="2024" name="IScience">
        <title>Strigolactones Initiate the Formation of Haustorium-like Structures in Castilleja.</title>
        <authorList>
            <person name="Buerger M."/>
            <person name="Peterson D."/>
            <person name="Chory J."/>
        </authorList>
    </citation>
    <scope>NUCLEOTIDE SEQUENCE [LARGE SCALE GENOMIC DNA]</scope>
</reference>